<evidence type="ECO:0000313" key="3">
    <source>
        <dbReference type="Proteomes" id="UP000054869"/>
    </source>
</evidence>
<feature type="transmembrane region" description="Helical" evidence="1">
    <location>
        <begin position="110"/>
        <end position="133"/>
    </location>
</feature>
<keyword evidence="3" id="KW-1185">Reference proteome</keyword>
<keyword evidence="1" id="KW-0472">Membrane</keyword>
<keyword evidence="1" id="KW-1133">Transmembrane helix</keyword>
<evidence type="ECO:0000313" key="2">
    <source>
        <dbReference type="EMBL" id="KTD21412.1"/>
    </source>
</evidence>
<dbReference type="eggNOG" id="ENOG50329GA">
    <property type="taxonomic scope" value="Bacteria"/>
</dbReference>
<dbReference type="AlphaFoldDB" id="A0A0W0VMT2"/>
<organism evidence="2 3">
    <name type="scientific">Legionella lansingensis</name>
    <dbReference type="NCBI Taxonomy" id="45067"/>
    <lineage>
        <taxon>Bacteria</taxon>
        <taxon>Pseudomonadati</taxon>
        <taxon>Pseudomonadota</taxon>
        <taxon>Gammaproteobacteria</taxon>
        <taxon>Legionellales</taxon>
        <taxon>Legionellaceae</taxon>
        <taxon>Legionella</taxon>
    </lineage>
</organism>
<dbReference type="Proteomes" id="UP000054869">
    <property type="component" value="Unassembled WGS sequence"/>
</dbReference>
<keyword evidence="1" id="KW-0812">Transmembrane</keyword>
<feature type="transmembrane region" description="Helical" evidence="1">
    <location>
        <begin position="139"/>
        <end position="158"/>
    </location>
</feature>
<sequence length="378" mass="42406">MLPKEYENNIQQCKSNIGNLPATEIKYHLLLLVETIKPKNNDVNRKILVQTLKFVDALSKVMNKESSEARQGRNSYLDIIRRYQHLIHTAKIGDVSTQIIDQLLNIGGGLLAFFAGTLGGLIGGFAGLARGIFNLNNPFTSFTIGVLTGACLGSTIGFRLPQKLFQNPIIRQLRLCLEGIQECLNALQSETKSFADYQEEAKAELLQDYFADDEEALNKFLERQDILYEINTFYAQFVSPTLERFLGHHAFIKINIKDNTPLVIEFSNGKADFKRAVTQKDERCVSGETILNMLALHKQLQVTHACTTKYIVTKMKAGENDCFTYVNKILIGTSQKPSSVKRIDGKENWIGRNVGFFVQNLSALSPEVFSEEKAITLG</sequence>
<comment type="caution">
    <text evidence="2">The sequence shown here is derived from an EMBL/GenBank/DDBJ whole genome shotgun (WGS) entry which is preliminary data.</text>
</comment>
<proteinExistence type="predicted"/>
<dbReference type="PATRIC" id="fig|45067.4.peg.1651"/>
<gene>
    <name evidence="2" type="ORF">Llan_1575</name>
</gene>
<name>A0A0W0VMT2_9GAMM</name>
<accession>A0A0W0VMT2</accession>
<dbReference type="EMBL" id="LNYI01000032">
    <property type="protein sequence ID" value="KTD21412.1"/>
    <property type="molecule type" value="Genomic_DNA"/>
</dbReference>
<protein>
    <submittedName>
        <fullName evidence="2">Uncharacterized protein</fullName>
    </submittedName>
</protein>
<reference evidence="2 3" key="1">
    <citation type="submission" date="2015-11" db="EMBL/GenBank/DDBJ databases">
        <title>Genomic analysis of 38 Legionella species identifies large and diverse effector repertoires.</title>
        <authorList>
            <person name="Burstein D."/>
            <person name="Amaro F."/>
            <person name="Zusman T."/>
            <person name="Lifshitz Z."/>
            <person name="Cohen O."/>
            <person name="Gilbert J.A."/>
            <person name="Pupko T."/>
            <person name="Shuman H.A."/>
            <person name="Segal G."/>
        </authorList>
    </citation>
    <scope>NUCLEOTIDE SEQUENCE [LARGE SCALE GENOMIC DNA]</scope>
    <source>
        <strain evidence="2 3">ATCC 49751</strain>
    </source>
</reference>
<evidence type="ECO:0000256" key="1">
    <source>
        <dbReference type="SAM" id="Phobius"/>
    </source>
</evidence>
<dbReference type="OrthoDB" id="5646298at2"/>
<dbReference type="RefSeq" id="WP_131796098.1">
    <property type="nucleotide sequence ID" value="NZ_CAAAJD010000028.1"/>
</dbReference>